<name>B6W202_9BACT</name>
<protein>
    <submittedName>
        <fullName evidence="2">Uncharacterized protein</fullName>
    </submittedName>
</protein>
<dbReference type="AlphaFoldDB" id="B6W202"/>
<evidence type="ECO:0000313" key="2">
    <source>
        <dbReference type="EMBL" id="EEB23924.1"/>
    </source>
</evidence>
<dbReference type="HOGENOM" id="CLU_3212302_0_0_10"/>
<organism evidence="2 3">
    <name type="scientific">Phocaeicola dorei DSM 17855</name>
    <dbReference type="NCBI Taxonomy" id="483217"/>
    <lineage>
        <taxon>Bacteria</taxon>
        <taxon>Pseudomonadati</taxon>
        <taxon>Bacteroidota</taxon>
        <taxon>Bacteroidia</taxon>
        <taxon>Bacteroidales</taxon>
        <taxon>Bacteroidaceae</taxon>
        <taxon>Phocaeicola</taxon>
    </lineage>
</organism>
<sequence length="44" mass="5167">MFLGYVVFLIVYFFILFIMLVGILIPVYSISCISPVDVLWDEYD</sequence>
<accession>B6W202</accession>
<reference evidence="2 3" key="1">
    <citation type="submission" date="2008-10" db="EMBL/GenBank/DDBJ databases">
        <title>Draft genome sequence of Bacteroides dorei (DSM 17855).</title>
        <authorList>
            <person name="Sudarsanam P."/>
            <person name="Ley R."/>
            <person name="Guruge J."/>
            <person name="Turnbaugh P.J."/>
            <person name="Mahowald M."/>
            <person name="Liep D."/>
            <person name="Gordon J."/>
        </authorList>
    </citation>
    <scope>NUCLEOTIDE SEQUENCE [LARGE SCALE GENOMIC DNA]</scope>
    <source>
        <strain evidence="2 3">DSM 17855</strain>
    </source>
</reference>
<dbReference type="Proteomes" id="UP000004849">
    <property type="component" value="Unassembled WGS sequence"/>
</dbReference>
<keyword evidence="1" id="KW-0812">Transmembrane</keyword>
<feature type="transmembrane region" description="Helical" evidence="1">
    <location>
        <begin position="6"/>
        <end position="28"/>
    </location>
</feature>
<dbReference type="EMBL" id="ABWZ01000072">
    <property type="protein sequence ID" value="EEB23924.1"/>
    <property type="molecule type" value="Genomic_DNA"/>
</dbReference>
<reference evidence="2 3" key="2">
    <citation type="submission" date="2008-10" db="EMBL/GenBank/DDBJ databases">
        <authorList>
            <person name="Fulton L."/>
            <person name="Clifton S."/>
            <person name="Fulton B."/>
            <person name="Xu J."/>
            <person name="Minx P."/>
            <person name="Pepin K.H."/>
            <person name="Johnson M."/>
            <person name="Thiruvilangam P."/>
            <person name="Bhonagiri V."/>
            <person name="Nash W.E."/>
            <person name="Mardis E.R."/>
            <person name="Wilson R.K."/>
        </authorList>
    </citation>
    <scope>NUCLEOTIDE SEQUENCE [LARGE SCALE GENOMIC DNA]</scope>
    <source>
        <strain evidence="2 3">DSM 17855</strain>
    </source>
</reference>
<gene>
    <name evidence="2" type="ORF">BACDOR_03656</name>
</gene>
<evidence type="ECO:0000313" key="3">
    <source>
        <dbReference type="Proteomes" id="UP000004849"/>
    </source>
</evidence>
<keyword evidence="1" id="KW-0472">Membrane</keyword>
<keyword evidence="1" id="KW-1133">Transmembrane helix</keyword>
<proteinExistence type="predicted"/>
<evidence type="ECO:0000256" key="1">
    <source>
        <dbReference type="SAM" id="Phobius"/>
    </source>
</evidence>